<dbReference type="Gene3D" id="3.30.420.270">
    <property type="match status" value="1"/>
</dbReference>
<keyword evidence="7" id="KW-0813">Transport</keyword>
<keyword evidence="4 7" id="KW-0812">Transmembrane</keyword>
<evidence type="ECO:0000313" key="9">
    <source>
        <dbReference type="EMBL" id="SKB05158.1"/>
    </source>
</evidence>
<dbReference type="PANTHER" id="PTHR30558:SF7">
    <property type="entry name" value="TOL-PAL SYSTEM PROTEIN TOLR"/>
    <property type="match status" value="1"/>
</dbReference>
<evidence type="ECO:0000256" key="5">
    <source>
        <dbReference type="ARBA" id="ARBA00022989"/>
    </source>
</evidence>
<proteinExistence type="inferred from homology"/>
<evidence type="ECO:0000256" key="2">
    <source>
        <dbReference type="ARBA" id="ARBA00005811"/>
    </source>
</evidence>
<dbReference type="PANTHER" id="PTHR30558">
    <property type="entry name" value="EXBD MEMBRANE COMPONENT OF PMF-DRIVEN MACROMOLECULE IMPORT SYSTEM"/>
    <property type="match status" value="1"/>
</dbReference>
<dbReference type="InterPro" id="IPR003400">
    <property type="entry name" value="ExbD"/>
</dbReference>
<evidence type="ECO:0000313" key="10">
    <source>
        <dbReference type="Proteomes" id="UP000190774"/>
    </source>
</evidence>
<name>A0A1T4YU86_9BACT</name>
<protein>
    <submittedName>
        <fullName evidence="9">Biopolymer transport protein ExbD</fullName>
    </submittedName>
</protein>
<dbReference type="GO" id="GO:0005886">
    <property type="term" value="C:plasma membrane"/>
    <property type="evidence" value="ECO:0007669"/>
    <property type="project" value="UniProtKB-SubCell"/>
</dbReference>
<dbReference type="GO" id="GO:0022857">
    <property type="term" value="F:transmembrane transporter activity"/>
    <property type="evidence" value="ECO:0007669"/>
    <property type="project" value="InterPro"/>
</dbReference>
<accession>A0A1T4YU86</accession>
<evidence type="ECO:0000256" key="3">
    <source>
        <dbReference type="ARBA" id="ARBA00022475"/>
    </source>
</evidence>
<evidence type="ECO:0000256" key="8">
    <source>
        <dbReference type="SAM" id="Phobius"/>
    </source>
</evidence>
<evidence type="ECO:0000256" key="1">
    <source>
        <dbReference type="ARBA" id="ARBA00004162"/>
    </source>
</evidence>
<evidence type="ECO:0000256" key="6">
    <source>
        <dbReference type="ARBA" id="ARBA00023136"/>
    </source>
</evidence>
<keyword evidence="6 8" id="KW-0472">Membrane</keyword>
<dbReference type="STRING" id="48467.SAMN02745166_04189"/>
<keyword evidence="5 8" id="KW-1133">Transmembrane helix</keyword>
<comment type="similarity">
    <text evidence="2 7">Belongs to the ExbD/TolR family.</text>
</comment>
<keyword evidence="10" id="KW-1185">Reference proteome</keyword>
<dbReference type="Pfam" id="PF02472">
    <property type="entry name" value="ExbD"/>
    <property type="match status" value="1"/>
</dbReference>
<dbReference type="AlphaFoldDB" id="A0A1T4YU86"/>
<dbReference type="Proteomes" id="UP000190774">
    <property type="component" value="Unassembled WGS sequence"/>
</dbReference>
<dbReference type="GO" id="GO:0015031">
    <property type="term" value="P:protein transport"/>
    <property type="evidence" value="ECO:0007669"/>
    <property type="project" value="UniProtKB-KW"/>
</dbReference>
<dbReference type="EMBL" id="FUYE01000018">
    <property type="protein sequence ID" value="SKB05158.1"/>
    <property type="molecule type" value="Genomic_DNA"/>
</dbReference>
<comment type="subcellular location">
    <subcellularLocation>
        <location evidence="1">Cell membrane</location>
        <topology evidence="1">Single-pass membrane protein</topology>
    </subcellularLocation>
    <subcellularLocation>
        <location evidence="7">Cell membrane</location>
        <topology evidence="7">Single-pass type II membrane protein</topology>
    </subcellularLocation>
</comment>
<feature type="transmembrane region" description="Helical" evidence="8">
    <location>
        <begin position="27"/>
        <end position="48"/>
    </location>
</feature>
<organism evidence="9 10">
    <name type="scientific">Prosthecobacter debontii</name>
    <dbReference type="NCBI Taxonomy" id="48467"/>
    <lineage>
        <taxon>Bacteria</taxon>
        <taxon>Pseudomonadati</taxon>
        <taxon>Verrucomicrobiota</taxon>
        <taxon>Verrucomicrobiia</taxon>
        <taxon>Verrucomicrobiales</taxon>
        <taxon>Verrucomicrobiaceae</taxon>
        <taxon>Prosthecobacter</taxon>
    </lineage>
</organism>
<dbReference type="OrthoDB" id="194515at2"/>
<gene>
    <name evidence="9" type="ORF">SAMN02745166_04189</name>
</gene>
<keyword evidence="7" id="KW-0653">Protein transport</keyword>
<evidence type="ECO:0000256" key="4">
    <source>
        <dbReference type="ARBA" id="ARBA00022692"/>
    </source>
</evidence>
<keyword evidence="3" id="KW-1003">Cell membrane</keyword>
<reference evidence="10" key="1">
    <citation type="submission" date="2017-02" db="EMBL/GenBank/DDBJ databases">
        <authorList>
            <person name="Varghese N."/>
            <person name="Submissions S."/>
        </authorList>
    </citation>
    <scope>NUCLEOTIDE SEQUENCE [LARGE SCALE GENOMIC DNA]</scope>
    <source>
        <strain evidence="10">ATCC 700200</strain>
    </source>
</reference>
<sequence>MTHVLGGSCLSSQFTALMNLRPRRRPVPAIPIVSLIDIMVILLIFFIATTSFNEEKKQVKITLPQSKALGEAVPKQEVRRTLAITQNQELILDGTPVDAEHLAAAIQQLRDLNPGVKLELQADAKTELELLIKVWDALREAGYPINDVPARIKASGK</sequence>
<evidence type="ECO:0000256" key="7">
    <source>
        <dbReference type="RuleBase" id="RU003879"/>
    </source>
</evidence>